<reference evidence="3 4" key="1">
    <citation type="submission" date="2024-03" db="EMBL/GenBank/DDBJ databases">
        <title>A high-quality draft genome sequence of Diaporthe vaccinii, a causative agent of upright dieback and viscid rot disease in cranberry plants.</title>
        <authorList>
            <person name="Sarrasin M."/>
            <person name="Lang B.F."/>
            <person name="Burger G."/>
        </authorList>
    </citation>
    <scope>NUCLEOTIDE SEQUENCE [LARGE SCALE GENOMIC DNA]</scope>
    <source>
        <strain evidence="3 4">IS7</strain>
    </source>
</reference>
<dbReference type="Proteomes" id="UP001600888">
    <property type="component" value="Unassembled WGS sequence"/>
</dbReference>
<organism evidence="3 4">
    <name type="scientific">Diaporthe vaccinii</name>
    <dbReference type="NCBI Taxonomy" id="105482"/>
    <lineage>
        <taxon>Eukaryota</taxon>
        <taxon>Fungi</taxon>
        <taxon>Dikarya</taxon>
        <taxon>Ascomycota</taxon>
        <taxon>Pezizomycotina</taxon>
        <taxon>Sordariomycetes</taxon>
        <taxon>Sordariomycetidae</taxon>
        <taxon>Diaporthales</taxon>
        <taxon>Diaporthaceae</taxon>
        <taxon>Diaporthe</taxon>
        <taxon>Diaporthe eres species complex</taxon>
    </lineage>
</organism>
<protein>
    <recommendedName>
        <fullName evidence="5">Infection structure specific protein</fullName>
    </recommendedName>
</protein>
<evidence type="ECO:0000313" key="3">
    <source>
        <dbReference type="EMBL" id="KAL2292982.1"/>
    </source>
</evidence>
<evidence type="ECO:0000256" key="1">
    <source>
        <dbReference type="SAM" id="MobiDB-lite"/>
    </source>
</evidence>
<accession>A0ABR4FE66</accession>
<evidence type="ECO:0008006" key="5">
    <source>
        <dbReference type="Google" id="ProtNLM"/>
    </source>
</evidence>
<gene>
    <name evidence="3" type="ORF">FJTKL_08005</name>
</gene>
<dbReference type="EMBL" id="JBAWTH010000002">
    <property type="protein sequence ID" value="KAL2292982.1"/>
    <property type="molecule type" value="Genomic_DNA"/>
</dbReference>
<evidence type="ECO:0000313" key="4">
    <source>
        <dbReference type="Proteomes" id="UP001600888"/>
    </source>
</evidence>
<name>A0ABR4FE66_9PEZI</name>
<keyword evidence="2" id="KW-0732">Signal</keyword>
<feature type="region of interest" description="Disordered" evidence="1">
    <location>
        <begin position="146"/>
        <end position="191"/>
    </location>
</feature>
<evidence type="ECO:0000256" key="2">
    <source>
        <dbReference type="SAM" id="SignalP"/>
    </source>
</evidence>
<feature type="chain" id="PRO_5046540240" description="Infection structure specific protein" evidence="2">
    <location>
        <begin position="17"/>
        <end position="219"/>
    </location>
</feature>
<proteinExistence type="predicted"/>
<keyword evidence="4" id="KW-1185">Reference proteome</keyword>
<feature type="signal peptide" evidence="2">
    <location>
        <begin position="1"/>
        <end position="16"/>
    </location>
</feature>
<sequence length="219" mass="21466">MHSQLVVAALAASVSASANLFPAHQAIRRDLLVARQTESATASATGGLSDTECQASLLAIATELPTPDGDLLDWEQQQTGTDPCSVTSVPSSLSSEYTSYTDAVLSWFSESSSELYAALSACPQYAGAVSEVAVCTSDLTAASLTTGTASDATPTGSSSSEASATGSSTGTATKSGSSDSTGTASGSASSSVETAGAPLREAGIVGAVLAGVLGVAVAL</sequence>
<comment type="caution">
    <text evidence="3">The sequence shown here is derived from an EMBL/GenBank/DDBJ whole genome shotgun (WGS) entry which is preliminary data.</text>
</comment>